<proteinExistence type="predicted"/>
<evidence type="ECO:0000313" key="1">
    <source>
        <dbReference type="EMBL" id="CAB4130165.1"/>
    </source>
</evidence>
<reference evidence="1" key="1">
    <citation type="submission" date="2020-04" db="EMBL/GenBank/DDBJ databases">
        <authorList>
            <person name="Chiriac C."/>
            <person name="Salcher M."/>
            <person name="Ghai R."/>
            <person name="Kavagutti S V."/>
        </authorList>
    </citation>
    <scope>NUCLEOTIDE SEQUENCE</scope>
</reference>
<name>A0A6J5L825_9CAUD</name>
<sequence length="65" mass="7138">MFYGHFVPAYPWWGRTPWGSPNWYIGGYSYNAGTNIYGSAIANQSVINTGSIAGFNQIASPTVIF</sequence>
<organism evidence="1">
    <name type="scientific">uncultured Caudovirales phage</name>
    <dbReference type="NCBI Taxonomy" id="2100421"/>
    <lineage>
        <taxon>Viruses</taxon>
        <taxon>Duplodnaviria</taxon>
        <taxon>Heunggongvirae</taxon>
        <taxon>Uroviricota</taxon>
        <taxon>Caudoviricetes</taxon>
        <taxon>Peduoviridae</taxon>
        <taxon>Maltschvirus</taxon>
        <taxon>Maltschvirus maltsch</taxon>
    </lineage>
</organism>
<gene>
    <name evidence="1" type="ORF">UFOVP116_302</name>
</gene>
<protein>
    <submittedName>
        <fullName evidence="1">Uncharacterized protein</fullName>
    </submittedName>
</protein>
<accession>A0A6J5L825</accession>
<dbReference type="EMBL" id="LR796237">
    <property type="protein sequence ID" value="CAB4130165.1"/>
    <property type="molecule type" value="Genomic_DNA"/>
</dbReference>